<gene>
    <name evidence="2" type="ORF">RHGRI_034876</name>
</gene>
<dbReference type="AlphaFoldDB" id="A0AAV6I384"/>
<evidence type="ECO:0000313" key="3">
    <source>
        <dbReference type="Proteomes" id="UP000823749"/>
    </source>
</evidence>
<comment type="caution">
    <text evidence="2">The sequence shown here is derived from an EMBL/GenBank/DDBJ whole genome shotgun (WGS) entry which is preliminary data.</text>
</comment>
<keyword evidence="3" id="KW-1185">Reference proteome</keyword>
<name>A0AAV6I384_9ERIC</name>
<dbReference type="PANTHER" id="PTHR38525">
    <property type="entry name" value="OS03G0824500 PROTEIN"/>
    <property type="match status" value="1"/>
</dbReference>
<organism evidence="2 3">
    <name type="scientific">Rhododendron griersonianum</name>
    <dbReference type="NCBI Taxonomy" id="479676"/>
    <lineage>
        <taxon>Eukaryota</taxon>
        <taxon>Viridiplantae</taxon>
        <taxon>Streptophyta</taxon>
        <taxon>Embryophyta</taxon>
        <taxon>Tracheophyta</taxon>
        <taxon>Spermatophyta</taxon>
        <taxon>Magnoliopsida</taxon>
        <taxon>eudicotyledons</taxon>
        <taxon>Gunneridae</taxon>
        <taxon>Pentapetalae</taxon>
        <taxon>asterids</taxon>
        <taxon>Ericales</taxon>
        <taxon>Ericaceae</taxon>
        <taxon>Ericoideae</taxon>
        <taxon>Rhodoreae</taxon>
        <taxon>Rhododendron</taxon>
    </lineage>
</organism>
<reference evidence="2" key="1">
    <citation type="submission" date="2020-08" db="EMBL/GenBank/DDBJ databases">
        <title>Plant Genome Project.</title>
        <authorList>
            <person name="Zhang R.-G."/>
        </authorList>
    </citation>
    <scope>NUCLEOTIDE SEQUENCE</scope>
    <source>
        <strain evidence="2">WSP0</strain>
        <tissue evidence="2">Leaf</tissue>
    </source>
</reference>
<accession>A0AAV6I384</accession>
<feature type="transmembrane region" description="Helical" evidence="1">
    <location>
        <begin position="52"/>
        <end position="80"/>
    </location>
</feature>
<keyword evidence="1" id="KW-0812">Transmembrane</keyword>
<dbReference type="EMBL" id="JACTNZ010000012">
    <property type="protein sequence ID" value="KAG5522877.1"/>
    <property type="molecule type" value="Genomic_DNA"/>
</dbReference>
<evidence type="ECO:0000256" key="1">
    <source>
        <dbReference type="SAM" id="Phobius"/>
    </source>
</evidence>
<protein>
    <submittedName>
        <fullName evidence="2">Uncharacterized protein</fullName>
    </submittedName>
</protein>
<feature type="transmembrane region" description="Helical" evidence="1">
    <location>
        <begin position="12"/>
        <end position="32"/>
    </location>
</feature>
<dbReference type="PANTHER" id="PTHR38525:SF1">
    <property type="entry name" value="OS03G0824500 PROTEIN"/>
    <property type="match status" value="1"/>
</dbReference>
<keyword evidence="1" id="KW-1133">Transmembrane helix</keyword>
<evidence type="ECO:0000313" key="2">
    <source>
        <dbReference type="EMBL" id="KAG5522877.1"/>
    </source>
</evidence>
<dbReference type="Proteomes" id="UP000823749">
    <property type="component" value="Chromosome 12"/>
</dbReference>
<proteinExistence type="predicted"/>
<sequence length="133" mass="14757">MGVASKTGEWAFKAFTAGLGVATIYLAATFSVNVYRGLSWHNAQSVINPNPLCLSVCVCVCLSLSLIYAWFCLSIGCTLADRAKIVKNWSTSRSLTSVNVVFGYREVMVHWYIRRSGLFSSRKELVEVARMPH</sequence>
<keyword evidence="1" id="KW-0472">Membrane</keyword>